<name>A0ABP3M807_SACER</name>
<sequence>MTGQWFVRYVAIGDSQTEGLHDGDERSGYRGWADRLAEHLSELNPRLRYANLAVRGSLARQVRAGQLPAALELGPDLVTVCAGMNDVIRPRFDADRVCGELDEVVAALAARGVRVVITTFPDIGKLMPIARRLVPRVIALNAGIRESAARHGATLVDAFPHAAIADQRLYSADRLHANAEGHARIAAAVAHALELPGFDDGWTAPLAPAPPRPWWSNARTEVSWLGGCVGPWIGRGLLGASSGNRRTAKRPLLAPVAVRGDRELSGR</sequence>
<keyword evidence="2" id="KW-0378">Hydrolase</keyword>
<evidence type="ECO:0000313" key="3">
    <source>
        <dbReference type="Proteomes" id="UP001500729"/>
    </source>
</evidence>
<keyword evidence="3" id="KW-1185">Reference proteome</keyword>
<dbReference type="Proteomes" id="UP001500729">
    <property type="component" value="Unassembled WGS sequence"/>
</dbReference>
<dbReference type="InterPro" id="IPR013830">
    <property type="entry name" value="SGNH_hydro"/>
</dbReference>
<dbReference type="InterPro" id="IPR036514">
    <property type="entry name" value="SGNH_hydro_sf"/>
</dbReference>
<organism evidence="2 3">
    <name type="scientific">Saccharopolyspora erythraea</name>
    <name type="common">Streptomyces erythraeus</name>
    <dbReference type="NCBI Taxonomy" id="1836"/>
    <lineage>
        <taxon>Bacteria</taxon>
        <taxon>Bacillati</taxon>
        <taxon>Actinomycetota</taxon>
        <taxon>Actinomycetes</taxon>
        <taxon>Pseudonocardiales</taxon>
        <taxon>Pseudonocardiaceae</taxon>
        <taxon>Saccharopolyspora</taxon>
    </lineage>
</organism>
<evidence type="ECO:0000313" key="2">
    <source>
        <dbReference type="EMBL" id="GAA0515086.1"/>
    </source>
</evidence>
<feature type="domain" description="SGNH hydrolase-type esterase" evidence="1">
    <location>
        <begin position="11"/>
        <end position="184"/>
    </location>
</feature>
<dbReference type="RefSeq" id="WP_009946214.1">
    <property type="nucleotide sequence ID" value="NZ_BAAAGS010000005.1"/>
</dbReference>
<protein>
    <submittedName>
        <fullName evidence="2">SGNH/GDSL hydrolase family protein</fullName>
    </submittedName>
</protein>
<reference evidence="3" key="1">
    <citation type="journal article" date="2019" name="Int. J. Syst. Evol. Microbiol.">
        <title>The Global Catalogue of Microorganisms (GCM) 10K type strain sequencing project: providing services to taxonomists for standard genome sequencing and annotation.</title>
        <authorList>
            <consortium name="The Broad Institute Genomics Platform"/>
            <consortium name="The Broad Institute Genome Sequencing Center for Infectious Disease"/>
            <person name="Wu L."/>
            <person name="Ma J."/>
        </authorList>
    </citation>
    <scope>NUCLEOTIDE SEQUENCE [LARGE SCALE GENOMIC DNA]</scope>
    <source>
        <strain evidence="3">JCM 10303</strain>
    </source>
</reference>
<dbReference type="GO" id="GO:0016787">
    <property type="term" value="F:hydrolase activity"/>
    <property type="evidence" value="ECO:0007669"/>
    <property type="project" value="UniProtKB-KW"/>
</dbReference>
<dbReference type="PANTHER" id="PTHR43784:SF2">
    <property type="entry name" value="GDSL-LIKE LIPASE_ACYLHYDROLASE, PUTATIVE (AFU_ORTHOLOGUE AFUA_2G00820)-RELATED"/>
    <property type="match status" value="1"/>
</dbReference>
<dbReference type="InterPro" id="IPR053140">
    <property type="entry name" value="GDSL_Rv0518-like"/>
</dbReference>
<proteinExistence type="predicted"/>
<gene>
    <name evidence="2" type="ORF">GCM10009533_12590</name>
</gene>
<dbReference type="PANTHER" id="PTHR43784">
    <property type="entry name" value="GDSL-LIKE LIPASE/ACYLHYDROLASE, PUTATIVE (AFU_ORTHOLOGUE AFUA_2G00820)-RELATED"/>
    <property type="match status" value="1"/>
</dbReference>
<dbReference type="Gene3D" id="3.40.50.1110">
    <property type="entry name" value="SGNH hydrolase"/>
    <property type="match status" value="1"/>
</dbReference>
<dbReference type="EMBL" id="BAAAGS010000005">
    <property type="protein sequence ID" value="GAA0515086.1"/>
    <property type="molecule type" value="Genomic_DNA"/>
</dbReference>
<accession>A0ABP3M807</accession>
<dbReference type="CDD" id="cd01832">
    <property type="entry name" value="SGNH_hydrolase_like_1"/>
    <property type="match status" value="1"/>
</dbReference>
<comment type="caution">
    <text evidence="2">The sequence shown here is derived from an EMBL/GenBank/DDBJ whole genome shotgun (WGS) entry which is preliminary data.</text>
</comment>
<dbReference type="Pfam" id="PF13472">
    <property type="entry name" value="Lipase_GDSL_2"/>
    <property type="match status" value="1"/>
</dbReference>
<dbReference type="SUPFAM" id="SSF52266">
    <property type="entry name" value="SGNH hydrolase"/>
    <property type="match status" value="1"/>
</dbReference>
<evidence type="ECO:0000259" key="1">
    <source>
        <dbReference type="Pfam" id="PF13472"/>
    </source>
</evidence>